<dbReference type="PANTHER" id="PTHR21164:SF0">
    <property type="entry name" value="CHORISMATE MUTASE AROH"/>
    <property type="match status" value="1"/>
</dbReference>
<reference evidence="3 4" key="1">
    <citation type="journal article" date="2021" name="Int. J. Syst. Evol. Microbiol.">
        <title>Reticulibacter mediterranei gen. nov., sp. nov., within the new family Reticulibacteraceae fam. nov., and Ktedonospora formicarum gen. nov., sp. nov., Ktedonobacter robiniae sp. nov., Dictyobacter formicarum sp. nov. and Dictyobacter arantiisoli sp. nov., belonging to the class Ktedonobacteria.</title>
        <authorList>
            <person name="Yabe S."/>
            <person name="Zheng Y."/>
            <person name="Wang C.M."/>
            <person name="Sakai Y."/>
            <person name="Abe K."/>
            <person name="Yokota A."/>
            <person name="Donadio S."/>
            <person name="Cavaletti L."/>
            <person name="Monciardini P."/>
        </authorList>
    </citation>
    <scope>NUCLEOTIDE SEQUENCE [LARGE SCALE GENOMIC DNA]</scope>
    <source>
        <strain evidence="3 4">SOSP1-9</strain>
    </source>
</reference>
<evidence type="ECO:0000313" key="3">
    <source>
        <dbReference type="EMBL" id="GHO86109.1"/>
    </source>
</evidence>
<keyword evidence="4" id="KW-1185">Reference proteome</keyword>
<dbReference type="RefSeq" id="WP_236022978.1">
    <property type="nucleotide sequence ID" value="NZ_BNJJ01000011.1"/>
</dbReference>
<dbReference type="EMBL" id="BNJJ01000011">
    <property type="protein sequence ID" value="GHO86109.1"/>
    <property type="molecule type" value="Genomic_DNA"/>
</dbReference>
<sequence>MYCRGIRGATTIEHNDREEILAATKELLELLIEKNDLKVEDIASVIFSLTEDLDAEFPAVAARALGWTETALMCTREIPVPNSLQKCIRVLIHVNTTRSAQEIQHVYIKKAINLRPTFGVDA</sequence>
<dbReference type="EC" id="5.4.99.5" evidence="1 2"/>
<protein>
    <recommendedName>
        <fullName evidence="1 2">chorismate mutase</fullName>
        <ecNumber evidence="1 2">5.4.99.5</ecNumber>
    </recommendedName>
</protein>
<dbReference type="InterPro" id="IPR008243">
    <property type="entry name" value="Chorismate_mutase_AroH"/>
</dbReference>
<gene>
    <name evidence="3" type="ORF">KSZ_41150</name>
</gene>
<dbReference type="InterPro" id="IPR035959">
    <property type="entry name" value="RutC-like_sf"/>
</dbReference>
<evidence type="ECO:0000313" key="4">
    <source>
        <dbReference type="Proteomes" id="UP000635565"/>
    </source>
</evidence>
<keyword evidence="2" id="KW-0413">Isomerase</keyword>
<dbReference type="NCBIfam" id="TIGR01796">
    <property type="entry name" value="CM_mono_aroH"/>
    <property type="match status" value="1"/>
</dbReference>
<name>A0ABQ3VKA6_9CHLR</name>
<comment type="caution">
    <text evidence="3">The sequence shown here is derived from an EMBL/GenBank/DDBJ whole genome shotgun (WGS) entry which is preliminary data.</text>
</comment>
<dbReference type="Pfam" id="PF07736">
    <property type="entry name" value="CM_1"/>
    <property type="match status" value="1"/>
</dbReference>
<proteinExistence type="predicted"/>
<accession>A0ABQ3VKA6</accession>
<dbReference type="Proteomes" id="UP000635565">
    <property type="component" value="Unassembled WGS sequence"/>
</dbReference>
<organism evidence="3 4">
    <name type="scientific">Dictyobacter formicarum</name>
    <dbReference type="NCBI Taxonomy" id="2778368"/>
    <lineage>
        <taxon>Bacteria</taxon>
        <taxon>Bacillati</taxon>
        <taxon>Chloroflexota</taxon>
        <taxon>Ktedonobacteria</taxon>
        <taxon>Ktedonobacterales</taxon>
        <taxon>Dictyobacteraceae</taxon>
        <taxon>Dictyobacter</taxon>
    </lineage>
</organism>
<dbReference type="CDD" id="cd02185">
    <property type="entry name" value="AroH"/>
    <property type="match status" value="1"/>
</dbReference>
<dbReference type="PROSITE" id="PS51167">
    <property type="entry name" value="CHORISMATE_MUT_1"/>
    <property type="match status" value="1"/>
</dbReference>
<dbReference type="SUPFAM" id="SSF55298">
    <property type="entry name" value="YjgF-like"/>
    <property type="match status" value="1"/>
</dbReference>
<keyword evidence="2" id="KW-0057">Aromatic amino acid biosynthesis</keyword>
<dbReference type="Gene3D" id="3.30.1330.40">
    <property type="entry name" value="RutC-like"/>
    <property type="match status" value="1"/>
</dbReference>
<evidence type="ECO:0000256" key="1">
    <source>
        <dbReference type="NCBIfam" id="TIGR01796"/>
    </source>
</evidence>
<evidence type="ECO:0000256" key="2">
    <source>
        <dbReference type="PROSITE-ProRule" id="PRU00514"/>
    </source>
</evidence>
<keyword evidence="2" id="KW-0028">Amino-acid biosynthesis</keyword>
<dbReference type="PANTHER" id="PTHR21164">
    <property type="entry name" value="CHORISMATE MUTASE"/>
    <property type="match status" value="1"/>
</dbReference>
<comment type="catalytic activity">
    <reaction evidence="2">
        <text>chorismate = prephenate</text>
        <dbReference type="Rhea" id="RHEA:13897"/>
        <dbReference type="ChEBI" id="CHEBI:29748"/>
        <dbReference type="ChEBI" id="CHEBI:29934"/>
        <dbReference type="EC" id="5.4.99.5"/>
    </reaction>
</comment>
<dbReference type="PIRSF" id="PIRSF005965">
    <property type="entry name" value="Chor_mut_AroH"/>
    <property type="match status" value="1"/>
</dbReference>